<dbReference type="InterPro" id="IPR036396">
    <property type="entry name" value="Cyt_P450_sf"/>
</dbReference>
<reference evidence="4 5" key="1">
    <citation type="journal article" date="2012" name="Genome Biol.">
        <title>Genome and low-iron response of an oceanic diatom adapted to chronic iron limitation.</title>
        <authorList>
            <person name="Lommer M."/>
            <person name="Specht M."/>
            <person name="Roy A.S."/>
            <person name="Kraemer L."/>
            <person name="Andreson R."/>
            <person name="Gutowska M.A."/>
            <person name="Wolf J."/>
            <person name="Bergner S.V."/>
            <person name="Schilhabel M.B."/>
            <person name="Klostermeier U.C."/>
            <person name="Beiko R.G."/>
            <person name="Rosenstiel P."/>
            <person name="Hippler M."/>
            <person name="Laroche J."/>
        </authorList>
    </citation>
    <scope>NUCLEOTIDE SEQUENCE [LARGE SCALE GENOMIC DNA]</scope>
    <source>
        <strain evidence="4 5">CCMP1005</strain>
    </source>
</reference>
<dbReference type="InterPro" id="IPR050121">
    <property type="entry name" value="Cytochrome_P450_monoxygenase"/>
</dbReference>
<keyword evidence="3" id="KW-0408">Iron</keyword>
<dbReference type="PANTHER" id="PTHR24305">
    <property type="entry name" value="CYTOCHROME P450"/>
    <property type="match status" value="1"/>
</dbReference>
<keyword evidence="3" id="KW-0560">Oxidoreductase</keyword>
<dbReference type="InterPro" id="IPR001128">
    <property type="entry name" value="Cyt_P450"/>
</dbReference>
<dbReference type="Proteomes" id="UP000266841">
    <property type="component" value="Unassembled WGS sequence"/>
</dbReference>
<protein>
    <recommendedName>
        <fullName evidence="6">Cytochrome P450</fullName>
    </recommendedName>
</protein>
<dbReference type="OrthoDB" id="3945418at2759"/>
<dbReference type="EMBL" id="AGNL01034465">
    <property type="protein sequence ID" value="EJK55257.1"/>
    <property type="molecule type" value="Genomic_DNA"/>
</dbReference>
<dbReference type="Pfam" id="PF00067">
    <property type="entry name" value="p450"/>
    <property type="match status" value="1"/>
</dbReference>
<dbReference type="Gene3D" id="1.10.630.10">
    <property type="entry name" value="Cytochrome P450"/>
    <property type="match status" value="1"/>
</dbReference>
<evidence type="ECO:0000256" key="1">
    <source>
        <dbReference type="ARBA" id="ARBA00001971"/>
    </source>
</evidence>
<gene>
    <name evidence="4" type="ORF">THAOC_25027</name>
</gene>
<dbReference type="SUPFAM" id="SSF48264">
    <property type="entry name" value="Cytochrome P450"/>
    <property type="match status" value="1"/>
</dbReference>
<dbReference type="InterPro" id="IPR017972">
    <property type="entry name" value="Cyt_P450_CS"/>
</dbReference>
<comment type="similarity">
    <text evidence="2 3">Belongs to the cytochrome P450 family.</text>
</comment>
<keyword evidence="3" id="KW-0349">Heme</keyword>
<dbReference type="PROSITE" id="PS00086">
    <property type="entry name" value="CYTOCHROME_P450"/>
    <property type="match status" value="1"/>
</dbReference>
<evidence type="ECO:0000256" key="3">
    <source>
        <dbReference type="RuleBase" id="RU000461"/>
    </source>
</evidence>
<name>K0S949_THAOC</name>
<keyword evidence="3" id="KW-0503">Monooxygenase</keyword>
<evidence type="ECO:0000313" key="4">
    <source>
        <dbReference type="EMBL" id="EJK55257.1"/>
    </source>
</evidence>
<feature type="non-terminal residue" evidence="4">
    <location>
        <position position="1"/>
    </location>
</feature>
<evidence type="ECO:0008006" key="6">
    <source>
        <dbReference type="Google" id="ProtNLM"/>
    </source>
</evidence>
<accession>K0S949</accession>
<dbReference type="GO" id="GO:0004497">
    <property type="term" value="F:monooxygenase activity"/>
    <property type="evidence" value="ECO:0007669"/>
    <property type="project" value="UniProtKB-KW"/>
</dbReference>
<proteinExistence type="inferred from homology"/>
<sequence>TKFVEDPTSFRPERFLPEAVDARRGTPSEILDHPSFVDPFGRGKRRCLGSNVAVAEITVLAARLVQDYELSLEDPENAVWSPKQKLMLKADPYLPQYQARASHGRRTADAVGDYRDSRTLTEQIDRFDGAVLNPDRANFVHTAILPTRRHNFTILHNRCSY</sequence>
<organism evidence="4 5">
    <name type="scientific">Thalassiosira oceanica</name>
    <name type="common">Marine diatom</name>
    <dbReference type="NCBI Taxonomy" id="159749"/>
    <lineage>
        <taxon>Eukaryota</taxon>
        <taxon>Sar</taxon>
        <taxon>Stramenopiles</taxon>
        <taxon>Ochrophyta</taxon>
        <taxon>Bacillariophyta</taxon>
        <taxon>Coscinodiscophyceae</taxon>
        <taxon>Thalassiosirophycidae</taxon>
        <taxon>Thalassiosirales</taxon>
        <taxon>Thalassiosiraceae</taxon>
        <taxon>Thalassiosira</taxon>
    </lineage>
</organism>
<dbReference type="PANTHER" id="PTHR24305:SF166">
    <property type="entry name" value="CYTOCHROME P450 12A4, MITOCHONDRIAL-RELATED"/>
    <property type="match status" value="1"/>
</dbReference>
<dbReference type="GO" id="GO:0016705">
    <property type="term" value="F:oxidoreductase activity, acting on paired donors, with incorporation or reduction of molecular oxygen"/>
    <property type="evidence" value="ECO:0007669"/>
    <property type="project" value="InterPro"/>
</dbReference>
<dbReference type="GO" id="GO:0005506">
    <property type="term" value="F:iron ion binding"/>
    <property type="evidence" value="ECO:0007669"/>
    <property type="project" value="InterPro"/>
</dbReference>
<comment type="cofactor">
    <cofactor evidence="1">
        <name>heme</name>
        <dbReference type="ChEBI" id="CHEBI:30413"/>
    </cofactor>
</comment>
<evidence type="ECO:0000256" key="2">
    <source>
        <dbReference type="ARBA" id="ARBA00010617"/>
    </source>
</evidence>
<dbReference type="AlphaFoldDB" id="K0S949"/>
<keyword evidence="5" id="KW-1185">Reference proteome</keyword>
<keyword evidence="3" id="KW-0479">Metal-binding</keyword>
<comment type="caution">
    <text evidence="4">The sequence shown here is derived from an EMBL/GenBank/DDBJ whole genome shotgun (WGS) entry which is preliminary data.</text>
</comment>
<evidence type="ECO:0000313" key="5">
    <source>
        <dbReference type="Proteomes" id="UP000266841"/>
    </source>
</evidence>
<dbReference type="GO" id="GO:0020037">
    <property type="term" value="F:heme binding"/>
    <property type="evidence" value="ECO:0007669"/>
    <property type="project" value="InterPro"/>
</dbReference>